<evidence type="ECO:0000313" key="2">
    <source>
        <dbReference type="EMBL" id="KAK4215472.1"/>
    </source>
</evidence>
<name>A0AAN6YG15_9PEZI</name>
<evidence type="ECO:0000313" key="3">
    <source>
        <dbReference type="Proteomes" id="UP001301769"/>
    </source>
</evidence>
<comment type="caution">
    <text evidence="2">The sequence shown here is derived from an EMBL/GenBank/DDBJ whole genome shotgun (WGS) entry which is preliminary data.</text>
</comment>
<protein>
    <submittedName>
        <fullName evidence="2">Uncharacterized protein</fullName>
    </submittedName>
</protein>
<gene>
    <name evidence="2" type="ORF">QBC37DRAFT_458687</name>
</gene>
<organism evidence="2 3">
    <name type="scientific">Rhypophila decipiens</name>
    <dbReference type="NCBI Taxonomy" id="261697"/>
    <lineage>
        <taxon>Eukaryota</taxon>
        <taxon>Fungi</taxon>
        <taxon>Dikarya</taxon>
        <taxon>Ascomycota</taxon>
        <taxon>Pezizomycotina</taxon>
        <taxon>Sordariomycetes</taxon>
        <taxon>Sordariomycetidae</taxon>
        <taxon>Sordariales</taxon>
        <taxon>Naviculisporaceae</taxon>
        <taxon>Rhypophila</taxon>
    </lineage>
</organism>
<dbReference type="AlphaFoldDB" id="A0AAN6YG15"/>
<dbReference type="EMBL" id="MU858079">
    <property type="protein sequence ID" value="KAK4215472.1"/>
    <property type="molecule type" value="Genomic_DNA"/>
</dbReference>
<accession>A0AAN6YG15</accession>
<feature type="chain" id="PRO_5042857974" evidence="1">
    <location>
        <begin position="21"/>
        <end position="123"/>
    </location>
</feature>
<proteinExistence type="predicted"/>
<sequence>MQFSTITAFLTLAMAGTGLAVPVDAQAAPAEALEARAPAQLIDLWGDANFLGLKYTGTAERGACINLPSNFASIITSGKARSGLKCTTWINTGCSGTGFSFISSAKFDSWIDNKSKSWKCIAL</sequence>
<feature type="signal peptide" evidence="1">
    <location>
        <begin position="1"/>
        <end position="20"/>
    </location>
</feature>
<dbReference type="Proteomes" id="UP001301769">
    <property type="component" value="Unassembled WGS sequence"/>
</dbReference>
<keyword evidence="1" id="KW-0732">Signal</keyword>
<evidence type="ECO:0000256" key="1">
    <source>
        <dbReference type="SAM" id="SignalP"/>
    </source>
</evidence>
<keyword evidence="3" id="KW-1185">Reference proteome</keyword>
<reference evidence="2" key="1">
    <citation type="journal article" date="2023" name="Mol. Phylogenet. Evol.">
        <title>Genome-scale phylogeny and comparative genomics of the fungal order Sordariales.</title>
        <authorList>
            <person name="Hensen N."/>
            <person name="Bonometti L."/>
            <person name="Westerberg I."/>
            <person name="Brannstrom I.O."/>
            <person name="Guillou S."/>
            <person name="Cros-Aarteil S."/>
            <person name="Calhoun S."/>
            <person name="Haridas S."/>
            <person name="Kuo A."/>
            <person name="Mondo S."/>
            <person name="Pangilinan J."/>
            <person name="Riley R."/>
            <person name="LaButti K."/>
            <person name="Andreopoulos B."/>
            <person name="Lipzen A."/>
            <person name="Chen C."/>
            <person name="Yan M."/>
            <person name="Daum C."/>
            <person name="Ng V."/>
            <person name="Clum A."/>
            <person name="Steindorff A."/>
            <person name="Ohm R.A."/>
            <person name="Martin F."/>
            <person name="Silar P."/>
            <person name="Natvig D.O."/>
            <person name="Lalanne C."/>
            <person name="Gautier V."/>
            <person name="Ament-Velasquez S.L."/>
            <person name="Kruys A."/>
            <person name="Hutchinson M.I."/>
            <person name="Powell A.J."/>
            <person name="Barry K."/>
            <person name="Miller A.N."/>
            <person name="Grigoriev I.V."/>
            <person name="Debuchy R."/>
            <person name="Gladieux P."/>
            <person name="Hiltunen Thoren M."/>
            <person name="Johannesson H."/>
        </authorList>
    </citation>
    <scope>NUCLEOTIDE SEQUENCE</scope>
    <source>
        <strain evidence="2">PSN293</strain>
    </source>
</reference>
<reference evidence="2" key="2">
    <citation type="submission" date="2023-05" db="EMBL/GenBank/DDBJ databases">
        <authorList>
            <consortium name="Lawrence Berkeley National Laboratory"/>
            <person name="Steindorff A."/>
            <person name="Hensen N."/>
            <person name="Bonometti L."/>
            <person name="Westerberg I."/>
            <person name="Brannstrom I.O."/>
            <person name="Guillou S."/>
            <person name="Cros-Aarteil S."/>
            <person name="Calhoun S."/>
            <person name="Haridas S."/>
            <person name="Kuo A."/>
            <person name="Mondo S."/>
            <person name="Pangilinan J."/>
            <person name="Riley R."/>
            <person name="Labutti K."/>
            <person name="Andreopoulos B."/>
            <person name="Lipzen A."/>
            <person name="Chen C."/>
            <person name="Yanf M."/>
            <person name="Daum C."/>
            <person name="Ng V."/>
            <person name="Clum A."/>
            <person name="Ohm R."/>
            <person name="Martin F."/>
            <person name="Silar P."/>
            <person name="Natvig D."/>
            <person name="Lalanne C."/>
            <person name="Gautier V."/>
            <person name="Ament-Velasquez S.L."/>
            <person name="Kruys A."/>
            <person name="Hutchinson M.I."/>
            <person name="Powell A.J."/>
            <person name="Barry K."/>
            <person name="Miller A.N."/>
            <person name="Grigoriev I.V."/>
            <person name="Debuchy R."/>
            <person name="Gladieux P."/>
            <person name="Thoren M.H."/>
            <person name="Johannesson H."/>
        </authorList>
    </citation>
    <scope>NUCLEOTIDE SEQUENCE</scope>
    <source>
        <strain evidence="2">PSN293</strain>
    </source>
</reference>